<comment type="caution">
    <text evidence="15">The sequence shown here is derived from an EMBL/GenBank/DDBJ whole genome shotgun (WGS) entry which is preliminary data.</text>
</comment>
<evidence type="ECO:0000256" key="8">
    <source>
        <dbReference type="ARBA" id="ARBA00023125"/>
    </source>
</evidence>
<dbReference type="GO" id="GO:0005524">
    <property type="term" value="F:ATP binding"/>
    <property type="evidence" value="ECO:0007669"/>
    <property type="project" value="UniProtKB-KW"/>
</dbReference>
<dbReference type="PANTHER" id="PTHR32071:SF117">
    <property type="entry name" value="PTS-DEPENDENT DIHYDROXYACETONE KINASE OPERON REGULATORY PROTEIN-RELATED"/>
    <property type="match status" value="1"/>
</dbReference>
<dbReference type="GO" id="GO:0006355">
    <property type="term" value="P:regulation of DNA-templated transcription"/>
    <property type="evidence" value="ECO:0007669"/>
    <property type="project" value="InterPro"/>
</dbReference>
<evidence type="ECO:0000313" key="15">
    <source>
        <dbReference type="EMBL" id="GFE49241.1"/>
    </source>
</evidence>
<keyword evidence="11" id="KW-0175">Coiled coil</keyword>
<dbReference type="EMBL" id="BLIV01000002">
    <property type="protein sequence ID" value="GFE49241.1"/>
    <property type="molecule type" value="Genomic_DNA"/>
</dbReference>
<evidence type="ECO:0000256" key="5">
    <source>
        <dbReference type="ARBA" id="ARBA00022840"/>
    </source>
</evidence>
<dbReference type="Gene3D" id="1.10.10.60">
    <property type="entry name" value="Homeodomain-like"/>
    <property type="match status" value="1"/>
</dbReference>
<dbReference type="CDD" id="cd00009">
    <property type="entry name" value="AAA"/>
    <property type="match status" value="1"/>
</dbReference>
<dbReference type="SUPFAM" id="SSF52540">
    <property type="entry name" value="P-loop containing nucleoside triphosphate hydrolases"/>
    <property type="match status" value="1"/>
</dbReference>
<feature type="coiled-coil region" evidence="11">
    <location>
        <begin position="262"/>
        <end position="293"/>
    </location>
</feature>
<dbReference type="InterPro" id="IPR013767">
    <property type="entry name" value="PAS_fold"/>
</dbReference>
<evidence type="ECO:0000256" key="2">
    <source>
        <dbReference type="ARBA" id="ARBA00011135"/>
    </source>
</evidence>
<evidence type="ECO:0000256" key="6">
    <source>
        <dbReference type="ARBA" id="ARBA00023012"/>
    </source>
</evidence>
<keyword evidence="10" id="KW-0804">Transcription</keyword>
<keyword evidence="16" id="KW-1185">Reference proteome</keyword>
<dbReference type="Pfam" id="PF25601">
    <property type="entry name" value="AAA_lid_14"/>
    <property type="match status" value="1"/>
</dbReference>
<dbReference type="InterPro" id="IPR058031">
    <property type="entry name" value="AAA_lid_NorR"/>
</dbReference>
<dbReference type="Gene3D" id="1.10.8.60">
    <property type="match status" value="1"/>
</dbReference>
<dbReference type="InterPro" id="IPR001610">
    <property type="entry name" value="PAC"/>
</dbReference>
<comment type="subunit">
    <text evidence="2">Interacts with sigma-54.</text>
</comment>
<feature type="domain" description="Sigma-54 factor interaction" evidence="12">
    <location>
        <begin position="303"/>
        <end position="532"/>
    </location>
</feature>
<dbReference type="PANTHER" id="PTHR32071">
    <property type="entry name" value="TRANSCRIPTIONAL REGULATORY PROTEIN"/>
    <property type="match status" value="1"/>
</dbReference>
<dbReference type="Gene3D" id="3.30.450.20">
    <property type="entry name" value="PAS domain"/>
    <property type="match status" value="1"/>
</dbReference>
<keyword evidence="7" id="KW-0805">Transcription regulation</keyword>
<keyword evidence="6" id="KW-0902">Two-component regulatory system</keyword>
<evidence type="ECO:0000256" key="7">
    <source>
        <dbReference type="ARBA" id="ARBA00023015"/>
    </source>
</evidence>
<dbReference type="CDD" id="cd00130">
    <property type="entry name" value="PAS"/>
    <property type="match status" value="1"/>
</dbReference>
<evidence type="ECO:0000259" key="14">
    <source>
        <dbReference type="PROSITE" id="PS50113"/>
    </source>
</evidence>
<feature type="domain" description="PAS" evidence="13">
    <location>
        <begin position="141"/>
        <end position="193"/>
    </location>
</feature>
<accession>A0A640VQ75</accession>
<evidence type="ECO:0000313" key="16">
    <source>
        <dbReference type="Proteomes" id="UP000436522"/>
    </source>
</evidence>
<dbReference type="SMART" id="SM00091">
    <property type="entry name" value="PAS"/>
    <property type="match status" value="2"/>
</dbReference>
<evidence type="ECO:0000259" key="13">
    <source>
        <dbReference type="PROSITE" id="PS50112"/>
    </source>
</evidence>
<dbReference type="PROSITE" id="PS50045">
    <property type="entry name" value="SIGMA54_INTERACT_4"/>
    <property type="match status" value="1"/>
</dbReference>
<keyword evidence="8" id="KW-0238">DNA-binding</keyword>
<dbReference type="Proteomes" id="UP000436522">
    <property type="component" value="Unassembled WGS sequence"/>
</dbReference>
<dbReference type="PROSITE" id="PS50113">
    <property type="entry name" value="PAC"/>
    <property type="match status" value="1"/>
</dbReference>
<dbReference type="SMART" id="SM00382">
    <property type="entry name" value="AAA"/>
    <property type="match status" value="1"/>
</dbReference>
<dbReference type="NCBIfam" id="TIGR00229">
    <property type="entry name" value="sensory_box"/>
    <property type="match status" value="1"/>
</dbReference>
<dbReference type="FunFam" id="3.40.50.300:FF:000006">
    <property type="entry name" value="DNA-binding transcriptional regulator NtrC"/>
    <property type="match status" value="1"/>
</dbReference>
<dbReference type="InterPro" id="IPR003593">
    <property type="entry name" value="AAA+_ATPase"/>
</dbReference>
<name>A0A640VQ75_9RHOB</name>
<evidence type="ECO:0000256" key="9">
    <source>
        <dbReference type="ARBA" id="ARBA00023159"/>
    </source>
</evidence>
<dbReference type="OrthoDB" id="9805953at2"/>
<dbReference type="InterPro" id="IPR000014">
    <property type="entry name" value="PAS"/>
</dbReference>
<evidence type="ECO:0000256" key="1">
    <source>
        <dbReference type="ARBA" id="ARBA00002167"/>
    </source>
</evidence>
<dbReference type="InterPro" id="IPR027417">
    <property type="entry name" value="P-loop_NTPase"/>
</dbReference>
<dbReference type="GO" id="GO:0000160">
    <property type="term" value="P:phosphorelay signal transduction system"/>
    <property type="evidence" value="ECO:0007669"/>
    <property type="project" value="UniProtKB-KW"/>
</dbReference>
<proteinExistence type="predicted"/>
<dbReference type="GO" id="GO:0003677">
    <property type="term" value="F:DNA binding"/>
    <property type="evidence" value="ECO:0007669"/>
    <property type="project" value="UniProtKB-KW"/>
</dbReference>
<organism evidence="15 16">
    <name type="scientific">Roseobacter cerasinus</name>
    <dbReference type="NCBI Taxonomy" id="2602289"/>
    <lineage>
        <taxon>Bacteria</taxon>
        <taxon>Pseudomonadati</taxon>
        <taxon>Pseudomonadota</taxon>
        <taxon>Alphaproteobacteria</taxon>
        <taxon>Rhodobacterales</taxon>
        <taxon>Roseobacteraceae</taxon>
        <taxon>Roseobacter</taxon>
    </lineage>
</organism>
<keyword evidence="9" id="KW-0010">Activator</keyword>
<dbReference type="InterPro" id="IPR035965">
    <property type="entry name" value="PAS-like_dom_sf"/>
</dbReference>
<dbReference type="RefSeq" id="WP_159975124.1">
    <property type="nucleotide sequence ID" value="NZ_BLIV01000002.1"/>
</dbReference>
<evidence type="ECO:0000256" key="3">
    <source>
        <dbReference type="ARBA" id="ARBA00015308"/>
    </source>
</evidence>
<evidence type="ECO:0000259" key="12">
    <source>
        <dbReference type="PROSITE" id="PS50045"/>
    </source>
</evidence>
<evidence type="ECO:0000256" key="11">
    <source>
        <dbReference type="SAM" id="Coils"/>
    </source>
</evidence>
<dbReference type="InterPro" id="IPR025944">
    <property type="entry name" value="Sigma_54_int_dom_CS"/>
</dbReference>
<dbReference type="SMART" id="SM00086">
    <property type="entry name" value="PAC"/>
    <property type="match status" value="1"/>
</dbReference>
<evidence type="ECO:0000256" key="4">
    <source>
        <dbReference type="ARBA" id="ARBA00022741"/>
    </source>
</evidence>
<comment type="function">
    <text evidence="1">Required for activation of most nif operons, which are directly involved in nitrogen fixation.</text>
</comment>
<reference evidence="15 16" key="1">
    <citation type="submission" date="2019-12" db="EMBL/GenBank/DDBJ databases">
        <title>Roseobacter cerasinus sp. nov., isolated from seawater around aquaculture.</title>
        <authorList>
            <person name="Muramatsu S."/>
            <person name="Takabe Y."/>
            <person name="Mori K."/>
            <person name="Takaichi S."/>
            <person name="Hanada S."/>
        </authorList>
    </citation>
    <scope>NUCLEOTIDE SEQUENCE [LARGE SCALE GENOMIC DNA]</scope>
    <source>
        <strain evidence="15 16">AI77</strain>
    </source>
</reference>
<dbReference type="PROSITE" id="PS00688">
    <property type="entry name" value="SIGMA54_INTERACT_3"/>
    <property type="match status" value="1"/>
</dbReference>
<dbReference type="AlphaFoldDB" id="A0A640VQ75"/>
<dbReference type="SUPFAM" id="SSF55785">
    <property type="entry name" value="PYP-like sensor domain (PAS domain)"/>
    <property type="match status" value="1"/>
</dbReference>
<gene>
    <name evidence="15" type="ORF">So717_09940</name>
</gene>
<dbReference type="PROSITE" id="PS50112">
    <property type="entry name" value="PAS"/>
    <property type="match status" value="1"/>
</dbReference>
<dbReference type="Gene3D" id="3.40.50.300">
    <property type="entry name" value="P-loop containing nucleotide triphosphate hydrolases"/>
    <property type="match status" value="1"/>
</dbReference>
<evidence type="ECO:0000256" key="10">
    <source>
        <dbReference type="ARBA" id="ARBA00023163"/>
    </source>
</evidence>
<dbReference type="Pfam" id="PF00989">
    <property type="entry name" value="PAS"/>
    <property type="match status" value="1"/>
</dbReference>
<dbReference type="InterPro" id="IPR002078">
    <property type="entry name" value="Sigma_54_int"/>
</dbReference>
<protein>
    <recommendedName>
        <fullName evidence="3">Nif-specific regulatory protein</fullName>
    </recommendedName>
</protein>
<dbReference type="InterPro" id="IPR000700">
    <property type="entry name" value="PAS-assoc_C"/>
</dbReference>
<feature type="domain" description="PAC" evidence="14">
    <location>
        <begin position="214"/>
        <end position="271"/>
    </location>
</feature>
<keyword evidence="5" id="KW-0067">ATP-binding</keyword>
<sequence>MLDLLDSDRLVSHQPLPTLLLSTQDDRVLSANDTAHRLFGPETSGRAFSELLQCDVSIAAVFFDAVAHFGTYIDRSLSLARPDGTALRLQSYGVQVQPDLVLISFLDLDEHDHRSRVAEQEAHQRAGLSQWQNIYGFFREVEAQNHLILEAAGEGIYGINAMGQATFVNRAAQEMLGWSSDDLIGRDLHATIHHKHLNGEHFPAHTCPIYASFRQEETKRVDDDVFWRKDGKPILVEYVSTPIYDHGVLAGAVVIFRDVTERKENERKLREALAQVEELKVKLEQENDYLLTEIRSARSHTGVVGVSPAIKSLNARIDLAARNKAHVLVSGPPGSGKSLTVSAIHEASDRARRPLVRISCDHLSAQELEAELFGYRRGAFAGATRDNTGKLIMAHNGTLHLDEIADLPKGVQAKLYDVLQRGHFQRLGDSTQTPVSLTVVATTSRDLMAELRAGRFRQDLYFALNVFSITCEPLHERPEDIPYLAKHFLDRTTRRLRLPTTRLSKSNIDALTQYEWPGNVRELENVIERAALLAQGGRLEFDFQRPDSSFAARSDVVLTQDDLRSLERENLQNALRRAGGKVSGQKGAAAMLGIAPTTAYSKIKSLEIDPKAFK</sequence>
<dbReference type="Pfam" id="PF00158">
    <property type="entry name" value="Sigma54_activat"/>
    <property type="match status" value="1"/>
</dbReference>
<keyword evidence="4" id="KW-0547">Nucleotide-binding</keyword>
<dbReference type="FunFam" id="1.10.8.60:FF:000014">
    <property type="entry name" value="DNA-binding transcriptional regulator NtrC"/>
    <property type="match status" value="1"/>
</dbReference>